<name>A0A9Q3H184_9BASI</name>
<keyword evidence="5 7" id="KW-0472">Membrane</keyword>
<dbReference type="PANTHER" id="PTHR12270">
    <property type="entry name" value="GLYCOSYLTRANSFERASE-RELATED"/>
    <property type="match status" value="1"/>
</dbReference>
<evidence type="ECO:0000256" key="6">
    <source>
        <dbReference type="ARBA" id="ARBA00023180"/>
    </source>
</evidence>
<dbReference type="InterPro" id="IPR051292">
    <property type="entry name" value="Xyl/GlcA_transferase"/>
</dbReference>
<evidence type="ECO:0000256" key="3">
    <source>
        <dbReference type="ARBA" id="ARBA00022968"/>
    </source>
</evidence>
<keyword evidence="2 7" id="KW-0812">Transmembrane</keyword>
<evidence type="ECO:0008006" key="10">
    <source>
        <dbReference type="Google" id="ProtNLM"/>
    </source>
</evidence>
<dbReference type="EMBL" id="AVOT02008587">
    <property type="protein sequence ID" value="MBW0486309.1"/>
    <property type="molecule type" value="Genomic_DNA"/>
</dbReference>
<evidence type="ECO:0000313" key="9">
    <source>
        <dbReference type="Proteomes" id="UP000765509"/>
    </source>
</evidence>
<proteinExistence type="predicted"/>
<feature type="transmembrane region" description="Helical" evidence="7">
    <location>
        <begin position="433"/>
        <end position="452"/>
    </location>
</feature>
<evidence type="ECO:0000256" key="1">
    <source>
        <dbReference type="ARBA" id="ARBA00004606"/>
    </source>
</evidence>
<evidence type="ECO:0000256" key="7">
    <source>
        <dbReference type="SAM" id="Phobius"/>
    </source>
</evidence>
<accession>A0A9Q3H184</accession>
<evidence type="ECO:0000256" key="4">
    <source>
        <dbReference type="ARBA" id="ARBA00022989"/>
    </source>
</evidence>
<protein>
    <recommendedName>
        <fullName evidence="10">Glycosyltransferase family 49 protein</fullName>
    </recommendedName>
</protein>
<dbReference type="GO" id="GO:0042285">
    <property type="term" value="F:xylosyltransferase activity"/>
    <property type="evidence" value="ECO:0007669"/>
    <property type="project" value="TreeGrafter"/>
</dbReference>
<evidence type="ECO:0000313" key="8">
    <source>
        <dbReference type="EMBL" id="MBW0486309.1"/>
    </source>
</evidence>
<dbReference type="Pfam" id="PF13896">
    <property type="entry name" value="Glyco_transf_49"/>
    <property type="match status" value="1"/>
</dbReference>
<comment type="caution">
    <text evidence="8">The sequence shown here is derived from an EMBL/GenBank/DDBJ whole genome shotgun (WGS) entry which is preliminary data.</text>
</comment>
<dbReference type="GO" id="GO:0035269">
    <property type="term" value="P:protein O-linked glycosylation via mannose"/>
    <property type="evidence" value="ECO:0007669"/>
    <property type="project" value="TreeGrafter"/>
</dbReference>
<dbReference type="GO" id="GO:0016020">
    <property type="term" value="C:membrane"/>
    <property type="evidence" value="ECO:0007669"/>
    <property type="project" value="UniProtKB-SubCell"/>
</dbReference>
<evidence type="ECO:0000256" key="5">
    <source>
        <dbReference type="ARBA" id="ARBA00023136"/>
    </source>
</evidence>
<keyword evidence="4 7" id="KW-1133">Transmembrane helix</keyword>
<dbReference type="GO" id="GO:0015020">
    <property type="term" value="F:glucuronosyltransferase activity"/>
    <property type="evidence" value="ECO:0007669"/>
    <property type="project" value="TreeGrafter"/>
</dbReference>
<dbReference type="PANTHER" id="PTHR12270:SF25">
    <property type="entry name" value="GLYCOSYLTRANSFERASE-LIKE PROTEIN LARGE"/>
    <property type="match status" value="1"/>
</dbReference>
<dbReference type="OrthoDB" id="3056235at2759"/>
<dbReference type="Proteomes" id="UP000765509">
    <property type="component" value="Unassembled WGS sequence"/>
</dbReference>
<gene>
    <name evidence="8" type="ORF">O181_026024</name>
</gene>
<reference evidence="8" key="1">
    <citation type="submission" date="2021-03" db="EMBL/GenBank/DDBJ databases">
        <title>Draft genome sequence of rust myrtle Austropuccinia psidii MF-1, a brazilian biotype.</title>
        <authorList>
            <person name="Quecine M.C."/>
            <person name="Pachon D.M.R."/>
            <person name="Bonatelli M.L."/>
            <person name="Correr F.H."/>
            <person name="Franceschini L.M."/>
            <person name="Leite T.F."/>
            <person name="Margarido G.R.A."/>
            <person name="Almeida C.A."/>
            <person name="Ferrarezi J.A."/>
            <person name="Labate C.A."/>
        </authorList>
    </citation>
    <scope>NUCLEOTIDE SEQUENCE</scope>
    <source>
        <strain evidence="8">MF-1</strain>
    </source>
</reference>
<keyword evidence="6" id="KW-0325">Glycoprotein</keyword>
<sequence>MCHFGLEHPQELPSLDTGIVAHESWVWEPSLLPGQARSVVAHVRDAHACAGCQSARVVPISFKSPNAWMVAAIALLVSPKTSSTKNTVISSFDQKNLQLQSCWPGMSLISFWPVFAPLIWHSASPVCNYQHQPSGACKIMSIIKQQAAHQEEPLSPLEPLSMYSPATSTAQLPSSSFEFDHPLSVFSLAYSETPVTTPSSSRPTSAEKIYPYAPCLQESSAKKLFFEKEFSPRKAKNKAVKEIISESIFCDDDGFLAPFSSTPPSTETSTFFIPRVPESRINVERNLRCSPAAGISSSVAVLKTNCPEELAHNAPYFTFNRTPTKINAHRRICDSSSSEPHLYSQVSVRKPNLPSLSISNSFLQWPGRRKAALITPSPTQNLFSSLFHVLSPSPTSSSSSQEDRAYSEKSENKVRVLQKLRQSNLSISAFLKWPIQFLISPFTAGLHALEHIFNSKISGSNNGHIKFRRRKFLGVIAIIYSVFSLVVFTHQIFSNSGWTPIHRTSSRALKASALVKKLDYLFYRKLNLKKPGGNWQDDWNSEVELKRGVHLKNIQQLLKDALNVREKNFLNWIPHTTRLSKLYAKSGQQFADETIPFLFEATESFDSLCITACLYTNQFWLEMVSEFATQWTGPISLVVESLSTGREELVKRIENLRNLHPLVKERVDFHLVITPGSLQAQGQKHFERMLEEPIATNAQINLARFFSRSDLVWLVGDARILPSETLHEILKNNTSVRQRLVDHNDAIVIPTFGFAHTNAYSPKFPTKDFGTDWANVGQLYVNQVFSSIPLRRLDWPKNRDALLNLATQASSRNSTAPVIAMHDEAWEPAEGPTNWTMWKQFFRNTSSKKLLGSNTKSDTLINMEVPGTQNSFYPVSRYSLDYSPNVLISKDKQAWCTERFEFNKAACIYQMYLTGTELWVMPEVWSFTLERIHDKFKKQSEKKTLKGLISSRLYNKFHQEASFDGGLVSKSITSNTRTCGVLGFPSNLLSKVAQSNT</sequence>
<keyword evidence="3" id="KW-0735">Signal-anchor</keyword>
<keyword evidence="9" id="KW-1185">Reference proteome</keyword>
<dbReference type="AlphaFoldDB" id="A0A9Q3H184"/>
<comment type="subcellular location">
    <subcellularLocation>
        <location evidence="1">Membrane</location>
        <topology evidence="1">Single-pass type II membrane protein</topology>
    </subcellularLocation>
</comment>
<evidence type="ECO:0000256" key="2">
    <source>
        <dbReference type="ARBA" id="ARBA00022692"/>
    </source>
</evidence>
<organism evidence="8 9">
    <name type="scientific">Austropuccinia psidii MF-1</name>
    <dbReference type="NCBI Taxonomy" id="1389203"/>
    <lineage>
        <taxon>Eukaryota</taxon>
        <taxon>Fungi</taxon>
        <taxon>Dikarya</taxon>
        <taxon>Basidiomycota</taxon>
        <taxon>Pucciniomycotina</taxon>
        <taxon>Pucciniomycetes</taxon>
        <taxon>Pucciniales</taxon>
        <taxon>Sphaerophragmiaceae</taxon>
        <taxon>Austropuccinia</taxon>
    </lineage>
</organism>
<feature type="transmembrane region" description="Helical" evidence="7">
    <location>
        <begin position="472"/>
        <end position="493"/>
    </location>
</feature>